<dbReference type="OrthoDB" id="9787471at2"/>
<dbReference type="SUPFAM" id="SSF53790">
    <property type="entry name" value="Tetrapyrrole methylase"/>
    <property type="match status" value="1"/>
</dbReference>
<dbReference type="Proteomes" id="UP000058446">
    <property type="component" value="Chromosome"/>
</dbReference>
<evidence type="ECO:0000256" key="2">
    <source>
        <dbReference type="ARBA" id="ARBA00022573"/>
    </source>
</evidence>
<keyword evidence="3" id="KW-0489">Methyltransferase</keyword>
<accession>A0A0K2H1J9</accession>
<dbReference type="InterPro" id="IPR012797">
    <property type="entry name" value="CobF"/>
</dbReference>
<evidence type="ECO:0000256" key="1">
    <source>
        <dbReference type="ARBA" id="ARBA00004953"/>
    </source>
</evidence>
<dbReference type="Gene3D" id="3.40.1010.10">
    <property type="entry name" value="Cobalt-precorrin-4 Transmethylase, Domain 1"/>
    <property type="match status" value="1"/>
</dbReference>
<comment type="pathway">
    <text evidence="1">Cofactor biosynthesis; adenosylcobalamin biosynthesis.</text>
</comment>
<dbReference type="KEGG" id="clw:CLAC_09625"/>
<proteinExistence type="predicted"/>
<dbReference type="GO" id="GO:0043819">
    <property type="term" value="F:precorrin-6A synthase (deacetylating) activity"/>
    <property type="evidence" value="ECO:0007669"/>
    <property type="project" value="InterPro"/>
</dbReference>
<evidence type="ECO:0000256" key="6">
    <source>
        <dbReference type="SAM" id="MobiDB-lite"/>
    </source>
</evidence>
<evidence type="ECO:0000256" key="3">
    <source>
        <dbReference type="ARBA" id="ARBA00022603"/>
    </source>
</evidence>
<dbReference type="InterPro" id="IPR035996">
    <property type="entry name" value="4pyrrol_Methylase_sf"/>
</dbReference>
<dbReference type="PATRIC" id="fig|1408189.4.peg.1932"/>
<reference evidence="8 9" key="1">
    <citation type="submission" date="2013-10" db="EMBL/GenBank/DDBJ databases">
        <title>Complete genome sequence of Corynebacterium lactis DSM 45799(T), isolated from raw cow milk.</title>
        <authorList>
            <person name="Ruckert C."/>
            <person name="Albersmeier A."/>
            <person name="Lipski A."/>
            <person name="Kalinowski J."/>
        </authorList>
    </citation>
    <scope>NUCLEOTIDE SEQUENCE [LARGE SCALE GENOMIC DNA]</scope>
    <source>
        <strain evidence="8 9">RW2-5</strain>
    </source>
</reference>
<feature type="region of interest" description="Disordered" evidence="6">
    <location>
        <begin position="1"/>
        <end position="32"/>
    </location>
</feature>
<evidence type="ECO:0000256" key="5">
    <source>
        <dbReference type="ARBA" id="ARBA00022691"/>
    </source>
</evidence>
<evidence type="ECO:0000259" key="7">
    <source>
        <dbReference type="Pfam" id="PF00590"/>
    </source>
</evidence>
<dbReference type="RefSeq" id="WP_082313319.1">
    <property type="nucleotide sequence ID" value="NZ_CP006841.1"/>
</dbReference>
<organism evidence="8 9">
    <name type="scientific">Corynebacterium lactis RW2-5</name>
    <dbReference type="NCBI Taxonomy" id="1408189"/>
    <lineage>
        <taxon>Bacteria</taxon>
        <taxon>Bacillati</taxon>
        <taxon>Actinomycetota</taxon>
        <taxon>Actinomycetes</taxon>
        <taxon>Mycobacteriales</taxon>
        <taxon>Corynebacteriaceae</taxon>
        <taxon>Corynebacterium</taxon>
    </lineage>
</organism>
<dbReference type="Gene3D" id="3.30.950.10">
    <property type="entry name" value="Methyltransferase, Cobalt-precorrin-4 Transmethylase, Domain 2"/>
    <property type="match status" value="1"/>
</dbReference>
<dbReference type="CDD" id="cd11643">
    <property type="entry name" value="Precorrin-6A-synthase"/>
    <property type="match status" value="1"/>
</dbReference>
<dbReference type="InterPro" id="IPR014777">
    <property type="entry name" value="4pyrrole_Mease_sub1"/>
</dbReference>
<keyword evidence="4" id="KW-0808">Transferase</keyword>
<dbReference type="GO" id="GO:0032259">
    <property type="term" value="P:methylation"/>
    <property type="evidence" value="ECO:0007669"/>
    <property type="project" value="UniProtKB-KW"/>
</dbReference>
<dbReference type="InterPro" id="IPR000878">
    <property type="entry name" value="4pyrrol_Mease"/>
</dbReference>
<name>A0A0K2H1J9_9CORY</name>
<dbReference type="PANTHER" id="PTHR43467">
    <property type="entry name" value="COBALT-PRECORRIN-2 C(20)-METHYLTRANSFERASE"/>
    <property type="match status" value="1"/>
</dbReference>
<evidence type="ECO:0000313" key="9">
    <source>
        <dbReference type="Proteomes" id="UP000058446"/>
    </source>
</evidence>
<dbReference type="GO" id="GO:0009236">
    <property type="term" value="P:cobalamin biosynthetic process"/>
    <property type="evidence" value="ECO:0007669"/>
    <property type="project" value="UniProtKB-KW"/>
</dbReference>
<evidence type="ECO:0000313" key="8">
    <source>
        <dbReference type="EMBL" id="ALA67920.1"/>
    </source>
</evidence>
<dbReference type="Pfam" id="PF00590">
    <property type="entry name" value="TP_methylase"/>
    <property type="match status" value="1"/>
</dbReference>
<dbReference type="PIRSF" id="PIRSF036525">
    <property type="entry name" value="CobF"/>
    <property type="match status" value="1"/>
</dbReference>
<evidence type="ECO:0000256" key="4">
    <source>
        <dbReference type="ARBA" id="ARBA00022679"/>
    </source>
</evidence>
<keyword evidence="9" id="KW-1185">Reference proteome</keyword>
<dbReference type="EMBL" id="CP006841">
    <property type="protein sequence ID" value="ALA67920.1"/>
    <property type="molecule type" value="Genomic_DNA"/>
</dbReference>
<protein>
    <submittedName>
        <fullName evidence="8">Precorrin 6A synthase</fullName>
    </submittedName>
</protein>
<dbReference type="NCBIfam" id="TIGR02434">
    <property type="entry name" value="CobF"/>
    <property type="match status" value="1"/>
</dbReference>
<feature type="domain" description="Tetrapyrrole methylase" evidence="7">
    <location>
        <begin position="39"/>
        <end position="254"/>
    </location>
</feature>
<dbReference type="InterPro" id="IPR014776">
    <property type="entry name" value="4pyrrole_Mease_sub2"/>
</dbReference>
<dbReference type="AlphaFoldDB" id="A0A0K2H1J9"/>
<keyword evidence="5" id="KW-0949">S-adenosyl-L-methionine</keyword>
<dbReference type="PANTHER" id="PTHR43467:SF1">
    <property type="entry name" value="PRECORRIN-6A SYNTHASE [DEACETYLATING]"/>
    <property type="match status" value="1"/>
</dbReference>
<gene>
    <name evidence="8" type="ORF">CLAC_09625</name>
</gene>
<keyword evidence="2" id="KW-0169">Cobalamin biosynthesis</keyword>
<dbReference type="STRING" id="1408189.CLAC_09625"/>
<sequence>MRWLSSSDTRETRPIISNHESPGEAAGTNGPRGRVDIDVIGIGAGSPSHITLEAIGALRNVDVVFALDKGGDKADLLAARKSILDAHAPHVELVAVADPPRNRTPENYGKVVRDWHQRRAELLADAFLNHLGGDGRRRGAFLVWGDPSLYDSTLRILERVRGLGVEVNSRVIPSVTAISALTAAHGECLNQIGKPVLITTGRKLAQRPAGTDAVVMLDGGAAWLDHAAPEEEILWGAFLGTDLQTLRRGLVGEAGEEIAELKKKLRAEHGWIMDIYLLRSGS</sequence>